<name>A0A1V2A5R5_9BACI</name>
<dbReference type="AlphaFoldDB" id="A0A1V2A5R5"/>
<evidence type="ECO:0000313" key="2">
    <source>
        <dbReference type="EMBL" id="OMP66341.1"/>
    </source>
</evidence>
<accession>A0A1V2A5R5</accession>
<keyword evidence="3" id="KW-1185">Reference proteome</keyword>
<dbReference type="RefSeq" id="WP_076766880.1">
    <property type="nucleotide sequence ID" value="NZ_MSFI01000021.1"/>
</dbReference>
<dbReference type="EMBL" id="MSFI01000021">
    <property type="protein sequence ID" value="OMP66341.1"/>
    <property type="molecule type" value="Genomic_DNA"/>
</dbReference>
<proteinExistence type="predicted"/>
<organism evidence="2 3">
    <name type="scientific">Domibacillus epiphyticus</name>
    <dbReference type="NCBI Taxonomy" id="1714355"/>
    <lineage>
        <taxon>Bacteria</taxon>
        <taxon>Bacillati</taxon>
        <taxon>Bacillota</taxon>
        <taxon>Bacilli</taxon>
        <taxon>Bacillales</taxon>
        <taxon>Bacillaceae</taxon>
        <taxon>Domibacillus</taxon>
    </lineage>
</organism>
<feature type="compositionally biased region" description="Basic and acidic residues" evidence="1">
    <location>
        <begin position="1"/>
        <end position="27"/>
    </location>
</feature>
<evidence type="ECO:0000313" key="3">
    <source>
        <dbReference type="Proteomes" id="UP000188613"/>
    </source>
</evidence>
<sequence>MEKENKETPKAVRNFDPKDYTRNDEVSKGLAATHEQVNDYYMSGEVIRTKYESTLPRNPQKKPK</sequence>
<comment type="caution">
    <text evidence="2">The sequence shown here is derived from an EMBL/GenBank/DDBJ whole genome shotgun (WGS) entry which is preliminary data.</text>
</comment>
<dbReference type="Pfam" id="PF13217">
    <property type="entry name" value="DUF4025"/>
    <property type="match status" value="1"/>
</dbReference>
<feature type="region of interest" description="Disordered" evidence="1">
    <location>
        <begin position="1"/>
        <end position="31"/>
    </location>
</feature>
<gene>
    <name evidence="2" type="ORF">BTO28_12840</name>
</gene>
<protein>
    <submittedName>
        <fullName evidence="2">Uncharacterized protein</fullName>
    </submittedName>
</protein>
<evidence type="ECO:0000256" key="1">
    <source>
        <dbReference type="SAM" id="MobiDB-lite"/>
    </source>
</evidence>
<dbReference type="OrthoDB" id="2476089at2"/>
<dbReference type="Proteomes" id="UP000188613">
    <property type="component" value="Unassembled WGS sequence"/>
</dbReference>
<dbReference type="InterPro" id="IPR025100">
    <property type="entry name" value="DUF4025"/>
</dbReference>
<reference evidence="2 3" key="1">
    <citation type="submission" date="2016-12" db="EMBL/GenBank/DDBJ databases">
        <title>Domibacillus sp. SAB 38T whole genome sequencing.</title>
        <authorList>
            <person name="Verma A."/>
            <person name="Ojha A.K."/>
            <person name="Krishnamurthi S."/>
        </authorList>
    </citation>
    <scope>NUCLEOTIDE SEQUENCE [LARGE SCALE GENOMIC DNA]</scope>
    <source>
        <strain evidence="2 3">SAB 38</strain>
    </source>
</reference>